<dbReference type="EMBL" id="CAJNOQ010040822">
    <property type="protein sequence ID" value="CAF1621297.1"/>
    <property type="molecule type" value="Genomic_DNA"/>
</dbReference>
<evidence type="ECO:0000259" key="2">
    <source>
        <dbReference type="Pfam" id="PF13843"/>
    </source>
</evidence>
<keyword evidence="5" id="KW-1185">Reference proteome</keyword>
<reference evidence="3" key="1">
    <citation type="submission" date="2021-02" db="EMBL/GenBank/DDBJ databases">
        <authorList>
            <person name="Nowell W R."/>
        </authorList>
    </citation>
    <scope>NUCLEOTIDE SEQUENCE</scope>
</reference>
<dbReference type="OrthoDB" id="75807at2759"/>
<feature type="non-terminal residue" evidence="3">
    <location>
        <position position="1"/>
    </location>
</feature>
<evidence type="ECO:0000313" key="5">
    <source>
        <dbReference type="Proteomes" id="UP000663829"/>
    </source>
</evidence>
<dbReference type="AlphaFoldDB" id="A0A816C833"/>
<feature type="region of interest" description="Disordered" evidence="1">
    <location>
        <begin position="1"/>
        <end position="43"/>
    </location>
</feature>
<dbReference type="Proteomes" id="UP000681722">
    <property type="component" value="Unassembled WGS sequence"/>
</dbReference>
<feature type="compositionally biased region" description="Acidic residues" evidence="1">
    <location>
        <begin position="21"/>
        <end position="32"/>
    </location>
</feature>
<organism evidence="3 5">
    <name type="scientific">Didymodactylos carnosus</name>
    <dbReference type="NCBI Taxonomy" id="1234261"/>
    <lineage>
        <taxon>Eukaryota</taxon>
        <taxon>Metazoa</taxon>
        <taxon>Spiralia</taxon>
        <taxon>Gnathifera</taxon>
        <taxon>Rotifera</taxon>
        <taxon>Eurotatoria</taxon>
        <taxon>Bdelloidea</taxon>
        <taxon>Philodinida</taxon>
        <taxon>Philodinidae</taxon>
        <taxon>Didymodactylos</taxon>
    </lineage>
</organism>
<feature type="domain" description="PiggyBac transposable element-derived protein" evidence="2">
    <location>
        <begin position="94"/>
        <end position="211"/>
    </location>
</feature>
<dbReference type="PANTHER" id="PTHR46599">
    <property type="entry name" value="PIGGYBAC TRANSPOSABLE ELEMENT-DERIVED PROTEIN 4"/>
    <property type="match status" value="1"/>
</dbReference>
<feature type="domain" description="PiggyBac transposable element-derived protein" evidence="2">
    <location>
        <begin position="213"/>
        <end position="261"/>
    </location>
</feature>
<proteinExistence type="predicted"/>
<name>A0A816C833_9BILA</name>
<evidence type="ECO:0000313" key="4">
    <source>
        <dbReference type="EMBL" id="CAF4511934.1"/>
    </source>
</evidence>
<sequence length="261" mass="30104">MTAVRQSGTKGILYDERSELESDSTNEDESQTSEDSGFDSGSNMEIDDDEDIYFHRLSGRFSNSRSWRKEDFRPKIFQFQSNNCGIDVYLNDDSPLDFFKLFFNQELIQIIVNETNKFQASASDACKSSLSHQAKWSPTDSQEIYLFLATFMLMAHVRKHRIEDYWSTDHLIATPMFIDIMPRDRFLLILKFLHFNDNSSQSEGSETDIVYNRELGIAGSVVMRLMQPYLLKGHNLFVDSWFTSPALFEELHANSTEACGT</sequence>
<comment type="caution">
    <text evidence="3">The sequence shown here is derived from an EMBL/GenBank/DDBJ whole genome shotgun (WGS) entry which is preliminary data.</text>
</comment>
<gene>
    <name evidence="3" type="ORF">GPM918_LOCUS43750</name>
    <name evidence="4" type="ORF">SRO942_LOCUS45349</name>
</gene>
<protein>
    <recommendedName>
        <fullName evidence="2">PiggyBac transposable element-derived protein domain-containing protein</fullName>
    </recommendedName>
</protein>
<dbReference type="Pfam" id="PF13843">
    <property type="entry name" value="DDE_Tnp_1_7"/>
    <property type="match status" value="2"/>
</dbReference>
<accession>A0A816C833</accession>
<dbReference type="InterPro" id="IPR029526">
    <property type="entry name" value="PGBD"/>
</dbReference>
<evidence type="ECO:0000256" key="1">
    <source>
        <dbReference type="SAM" id="MobiDB-lite"/>
    </source>
</evidence>
<dbReference type="PANTHER" id="PTHR46599:SF3">
    <property type="entry name" value="PIGGYBAC TRANSPOSABLE ELEMENT-DERIVED PROTEIN 4"/>
    <property type="match status" value="1"/>
</dbReference>
<evidence type="ECO:0000313" key="3">
    <source>
        <dbReference type="EMBL" id="CAF1621297.1"/>
    </source>
</evidence>
<dbReference type="EMBL" id="CAJOBC010108038">
    <property type="protein sequence ID" value="CAF4511934.1"/>
    <property type="molecule type" value="Genomic_DNA"/>
</dbReference>
<feature type="compositionally biased region" description="Polar residues" evidence="1">
    <location>
        <begin position="33"/>
        <end position="43"/>
    </location>
</feature>
<dbReference type="Proteomes" id="UP000663829">
    <property type="component" value="Unassembled WGS sequence"/>
</dbReference>